<evidence type="ECO:0000256" key="5">
    <source>
        <dbReference type="ARBA" id="ARBA00022737"/>
    </source>
</evidence>
<feature type="domain" description="C2H2-type" evidence="12">
    <location>
        <begin position="186"/>
        <end position="215"/>
    </location>
</feature>
<keyword evidence="6 10" id="KW-0863">Zinc-finger</keyword>
<evidence type="ECO:0000313" key="13">
    <source>
        <dbReference type="EMBL" id="KAG6937162.1"/>
    </source>
</evidence>
<feature type="domain" description="C2H2-type" evidence="12">
    <location>
        <begin position="216"/>
        <end position="245"/>
    </location>
</feature>
<reference evidence="13 14" key="1">
    <citation type="journal article" date="2020" name="G3 (Bethesda)">
        <title>Draft Genome of the Common Snapping Turtle, Chelydra serpentina, a Model for Phenotypic Plasticity in Reptiles.</title>
        <authorList>
            <person name="Das D."/>
            <person name="Singh S.K."/>
            <person name="Bierstedt J."/>
            <person name="Erickson A."/>
            <person name="Galli G.L.J."/>
            <person name="Crossley D.A. 2nd"/>
            <person name="Rhen T."/>
        </authorList>
    </citation>
    <scope>NUCLEOTIDE SEQUENCE [LARGE SCALE GENOMIC DNA]</scope>
    <source>
        <strain evidence="13">KW</strain>
    </source>
</reference>
<dbReference type="Pfam" id="PF23561">
    <property type="entry name" value="zf-C2H2_15"/>
    <property type="match status" value="1"/>
</dbReference>
<evidence type="ECO:0000256" key="9">
    <source>
        <dbReference type="ARBA" id="ARBA00023242"/>
    </source>
</evidence>
<dbReference type="Gene3D" id="3.30.160.60">
    <property type="entry name" value="Classic Zinc Finger"/>
    <property type="match status" value="4"/>
</dbReference>
<feature type="compositionally biased region" description="Low complexity" evidence="11">
    <location>
        <begin position="280"/>
        <end position="311"/>
    </location>
</feature>
<gene>
    <name evidence="13" type="ORF">G0U57_010506</name>
</gene>
<comment type="similarity">
    <text evidence="2">Belongs to the GLI C2H2-type zinc-finger protein family.</text>
</comment>
<keyword evidence="14" id="KW-1185">Reference proteome</keyword>
<sequence length="416" mass="44920">MPGAADEESPRTSCQGAFRMYLDSPSHRENQSVPKQAASISTSKEQGVRRLARDLRAGSHHGSPVTGDQADSEPPSASPTLEGYQTMNLAVRRGTDAALPYPGQPLPPALVCRWADSTGHHSRQTCARTFSAMYELVHHVTMEHVGGPEHSNHICEWEGCARENKPFKAKYKLTNHIRVHTGERPFLCPFPGCEKVFARAENLKIHKRIHTGEKPFACEFAGCGRRFANSSDRKKHAHVHSSDRPYGCSVKGCEKSYTHPSSLRKHLKTHRSLELALATAATQRRAAGEPPGAPARRWPALPLGPPGARGESAAPRRWKEEAPPTQPPAVSVGPGGPLCRLAHSSGARRPPRAPAGLAARCHSRPGWERAGSQGTAGPRAPPTAGPRETLPLPGEGSASSDGPLPRGQREPARARR</sequence>
<evidence type="ECO:0000256" key="11">
    <source>
        <dbReference type="SAM" id="MobiDB-lite"/>
    </source>
</evidence>
<dbReference type="FunFam" id="3.30.160.60:FF:000041">
    <property type="entry name" value="Zinc finger protein ZIC 1"/>
    <property type="match status" value="1"/>
</dbReference>
<dbReference type="Proteomes" id="UP000765507">
    <property type="component" value="Unassembled WGS sequence"/>
</dbReference>
<evidence type="ECO:0000259" key="12">
    <source>
        <dbReference type="PROSITE" id="PS50157"/>
    </source>
</evidence>
<dbReference type="AlphaFoldDB" id="A0A8T1T6R6"/>
<proteinExistence type="inferred from homology"/>
<dbReference type="GO" id="GO:0000981">
    <property type="term" value="F:DNA-binding transcription factor activity, RNA polymerase II-specific"/>
    <property type="evidence" value="ECO:0007669"/>
    <property type="project" value="TreeGrafter"/>
</dbReference>
<keyword evidence="3" id="KW-0217">Developmental protein</keyword>
<evidence type="ECO:0000256" key="4">
    <source>
        <dbReference type="ARBA" id="ARBA00022723"/>
    </source>
</evidence>
<dbReference type="FunFam" id="3.30.160.60:FF:001330">
    <property type="entry name" value="Zinc finger protein ZIC 4"/>
    <property type="match status" value="1"/>
</dbReference>
<feature type="region of interest" description="Disordered" evidence="11">
    <location>
        <begin position="1"/>
        <end position="81"/>
    </location>
</feature>
<dbReference type="OrthoDB" id="3214149at2759"/>
<evidence type="ECO:0000256" key="7">
    <source>
        <dbReference type="ARBA" id="ARBA00022833"/>
    </source>
</evidence>
<name>A0A8T1T6R6_CHESE</name>
<dbReference type="InterPro" id="IPR043359">
    <property type="entry name" value="GLI-like"/>
</dbReference>
<dbReference type="InterPro" id="IPR013087">
    <property type="entry name" value="Znf_C2H2_type"/>
</dbReference>
<feature type="compositionally biased region" description="Basic and acidic residues" evidence="11">
    <location>
        <begin position="46"/>
        <end position="57"/>
    </location>
</feature>
<keyword evidence="5" id="KW-0677">Repeat</keyword>
<dbReference type="Pfam" id="PF18366">
    <property type="entry name" value="zf_ZIC"/>
    <property type="match status" value="1"/>
</dbReference>
<dbReference type="PROSITE" id="PS50157">
    <property type="entry name" value="ZINC_FINGER_C2H2_2"/>
    <property type="match status" value="4"/>
</dbReference>
<dbReference type="GO" id="GO:0000978">
    <property type="term" value="F:RNA polymerase II cis-regulatory region sequence-specific DNA binding"/>
    <property type="evidence" value="ECO:0007669"/>
    <property type="project" value="TreeGrafter"/>
</dbReference>
<feature type="region of interest" description="Disordered" evidence="11">
    <location>
        <begin position="280"/>
        <end position="416"/>
    </location>
</feature>
<dbReference type="SMART" id="SM00355">
    <property type="entry name" value="ZnF_C2H2"/>
    <property type="match status" value="5"/>
</dbReference>
<dbReference type="InterPro" id="IPR056436">
    <property type="entry name" value="Znf-C2H2_ZIC1-5/GLI1-3-like"/>
</dbReference>
<keyword evidence="4" id="KW-0479">Metal-binding</keyword>
<keyword evidence="9" id="KW-0539">Nucleus</keyword>
<evidence type="ECO:0000256" key="10">
    <source>
        <dbReference type="PROSITE-ProRule" id="PRU00042"/>
    </source>
</evidence>
<evidence type="ECO:0000256" key="1">
    <source>
        <dbReference type="ARBA" id="ARBA00004123"/>
    </source>
</evidence>
<dbReference type="PANTHER" id="PTHR45718">
    <property type="entry name" value="TRANSCRIPTIONAL ACTIVATOR CUBITUS INTERRUPTUS"/>
    <property type="match status" value="1"/>
</dbReference>
<dbReference type="Pfam" id="PF00096">
    <property type="entry name" value="zf-C2H2"/>
    <property type="match status" value="2"/>
</dbReference>
<comment type="subcellular location">
    <subcellularLocation>
        <location evidence="1">Nucleus</location>
    </subcellularLocation>
</comment>
<dbReference type="InterPro" id="IPR036236">
    <property type="entry name" value="Znf_C2H2_sf"/>
</dbReference>
<feature type="domain" description="C2H2-type" evidence="12">
    <location>
        <begin position="158"/>
        <end position="185"/>
    </location>
</feature>
<dbReference type="GO" id="GO:0005634">
    <property type="term" value="C:nucleus"/>
    <property type="evidence" value="ECO:0007669"/>
    <property type="project" value="UniProtKB-SubCell"/>
</dbReference>
<evidence type="ECO:0000313" key="14">
    <source>
        <dbReference type="Proteomes" id="UP000765507"/>
    </source>
</evidence>
<dbReference type="FunFam" id="3.30.160.60:FF:000035">
    <property type="entry name" value="Zinc finger protein ZIC 1"/>
    <property type="match status" value="1"/>
</dbReference>
<evidence type="ECO:0000256" key="3">
    <source>
        <dbReference type="ARBA" id="ARBA00022473"/>
    </source>
</evidence>
<keyword evidence="7" id="KW-0862">Zinc</keyword>
<accession>A0A8T1T6R6</accession>
<dbReference type="EMBL" id="JAHGAV010000027">
    <property type="protein sequence ID" value="KAG6937162.1"/>
    <property type="molecule type" value="Genomic_DNA"/>
</dbReference>
<evidence type="ECO:0000256" key="8">
    <source>
        <dbReference type="ARBA" id="ARBA00023125"/>
    </source>
</evidence>
<organism evidence="13 14">
    <name type="scientific">Chelydra serpentina</name>
    <name type="common">Snapping turtle</name>
    <name type="synonym">Testudo serpentina</name>
    <dbReference type="NCBI Taxonomy" id="8475"/>
    <lineage>
        <taxon>Eukaryota</taxon>
        <taxon>Metazoa</taxon>
        <taxon>Chordata</taxon>
        <taxon>Craniata</taxon>
        <taxon>Vertebrata</taxon>
        <taxon>Euteleostomi</taxon>
        <taxon>Archelosauria</taxon>
        <taxon>Testudinata</taxon>
        <taxon>Testudines</taxon>
        <taxon>Cryptodira</taxon>
        <taxon>Durocryptodira</taxon>
        <taxon>Americhelydia</taxon>
        <taxon>Chelydroidea</taxon>
        <taxon>Chelydridae</taxon>
        <taxon>Chelydra</taxon>
    </lineage>
</organism>
<evidence type="ECO:0000256" key="6">
    <source>
        <dbReference type="ARBA" id="ARBA00022771"/>
    </source>
</evidence>
<dbReference type="InterPro" id="IPR041643">
    <property type="entry name" value="Znf_ZIC"/>
</dbReference>
<feature type="domain" description="C2H2-type" evidence="12">
    <location>
        <begin position="246"/>
        <end position="275"/>
    </location>
</feature>
<dbReference type="PROSITE" id="PS00028">
    <property type="entry name" value="ZINC_FINGER_C2H2_1"/>
    <property type="match status" value="3"/>
</dbReference>
<dbReference type="GO" id="GO:0008270">
    <property type="term" value="F:zinc ion binding"/>
    <property type="evidence" value="ECO:0007669"/>
    <property type="project" value="UniProtKB-KW"/>
</dbReference>
<keyword evidence="8" id="KW-0238">DNA-binding</keyword>
<comment type="caution">
    <text evidence="13">The sequence shown here is derived from an EMBL/GenBank/DDBJ whole genome shotgun (WGS) entry which is preliminary data.</text>
</comment>
<evidence type="ECO:0000256" key="2">
    <source>
        <dbReference type="ARBA" id="ARBA00010831"/>
    </source>
</evidence>
<protein>
    <submittedName>
        <fullName evidence="13">Zinc finger protein ZIC 4-like</fullName>
    </submittedName>
</protein>
<feature type="compositionally biased region" description="Polar residues" evidence="11">
    <location>
        <begin position="31"/>
        <end position="45"/>
    </location>
</feature>
<dbReference type="SUPFAM" id="SSF57667">
    <property type="entry name" value="beta-beta-alpha zinc fingers"/>
    <property type="match status" value="2"/>
</dbReference>
<feature type="compositionally biased region" description="Basic and acidic residues" evidence="11">
    <location>
        <begin position="407"/>
        <end position="416"/>
    </location>
</feature>
<dbReference type="PANTHER" id="PTHR45718:SF4">
    <property type="entry name" value="TRANSCRIPTIONAL ACTIVATOR CUBITUS INTERRUPTUS"/>
    <property type="match status" value="1"/>
</dbReference>